<dbReference type="InterPro" id="IPR029045">
    <property type="entry name" value="ClpP/crotonase-like_dom_sf"/>
</dbReference>
<feature type="transmembrane region" description="Helical" evidence="2">
    <location>
        <begin position="105"/>
        <end position="131"/>
    </location>
</feature>
<organism evidence="3 4">
    <name type="scientific">Brevibacterium salitolerans</name>
    <dbReference type="NCBI Taxonomy" id="1403566"/>
    <lineage>
        <taxon>Bacteria</taxon>
        <taxon>Bacillati</taxon>
        <taxon>Actinomycetota</taxon>
        <taxon>Actinomycetes</taxon>
        <taxon>Micrococcales</taxon>
        <taxon>Brevibacteriaceae</taxon>
        <taxon>Brevibacterium</taxon>
    </lineage>
</organism>
<dbReference type="SUPFAM" id="SSF52096">
    <property type="entry name" value="ClpP/crotonase"/>
    <property type="match status" value="1"/>
</dbReference>
<feature type="transmembrane region" description="Helical" evidence="2">
    <location>
        <begin position="137"/>
        <end position="159"/>
    </location>
</feature>
<evidence type="ECO:0000313" key="4">
    <source>
        <dbReference type="Proteomes" id="UP001500984"/>
    </source>
</evidence>
<sequence>MTDQAPADAQPADAQPLVVTTDDAGITTIRFNRPETLNALSKEVALGLLDALRTAQTDGSRAIVLTGGDRAFSSGADLQAKRDSAQTGSILTEINQIMVLLRDSAVPTIAAVSGAAAGVGCSLALACDYVIMNEKSFLMLAFTKIGLMPDGGASALVAASAGRHRAMRMALTAERVYGERAFEWGLASELVSEQTPLERAAEVAASFAAGPPLSLAATRRAVNAETLGTLQNVLDRETVGQGMLLSSEDYVEGTTAFREKRAATFTGR</sequence>
<keyword evidence="2" id="KW-0472">Membrane</keyword>
<dbReference type="Gene3D" id="3.90.226.10">
    <property type="entry name" value="2-enoyl-CoA Hydratase, Chain A, domain 1"/>
    <property type="match status" value="1"/>
</dbReference>
<comment type="caution">
    <text evidence="3">The sequence shown here is derived from an EMBL/GenBank/DDBJ whole genome shotgun (WGS) entry which is preliminary data.</text>
</comment>
<proteinExistence type="inferred from homology"/>
<dbReference type="RefSeq" id="WP_344336037.1">
    <property type="nucleotide sequence ID" value="NZ_BAAAPZ010000003.1"/>
</dbReference>
<dbReference type="PANTHER" id="PTHR43459">
    <property type="entry name" value="ENOYL-COA HYDRATASE"/>
    <property type="match status" value="1"/>
</dbReference>
<dbReference type="Pfam" id="PF00378">
    <property type="entry name" value="ECH_1"/>
    <property type="match status" value="1"/>
</dbReference>
<keyword evidence="2" id="KW-1133">Transmembrane helix</keyword>
<dbReference type="CDD" id="cd06558">
    <property type="entry name" value="crotonase-like"/>
    <property type="match status" value="1"/>
</dbReference>
<dbReference type="Proteomes" id="UP001500984">
    <property type="component" value="Unassembled WGS sequence"/>
</dbReference>
<dbReference type="InterPro" id="IPR001753">
    <property type="entry name" value="Enoyl-CoA_hydra/iso"/>
</dbReference>
<dbReference type="EMBL" id="BAAAPZ010000003">
    <property type="protein sequence ID" value="GAA2093109.1"/>
    <property type="molecule type" value="Genomic_DNA"/>
</dbReference>
<evidence type="ECO:0000256" key="2">
    <source>
        <dbReference type="SAM" id="Phobius"/>
    </source>
</evidence>
<comment type="similarity">
    <text evidence="1">Belongs to the enoyl-CoA hydratase/isomerase family.</text>
</comment>
<dbReference type="InterPro" id="IPR014748">
    <property type="entry name" value="Enoyl-CoA_hydra_C"/>
</dbReference>
<protein>
    <submittedName>
        <fullName evidence="3">Enoyl-CoA hydratase</fullName>
    </submittedName>
</protein>
<keyword evidence="2" id="KW-0812">Transmembrane</keyword>
<keyword evidence="4" id="KW-1185">Reference proteome</keyword>
<dbReference type="PANTHER" id="PTHR43459:SF1">
    <property type="entry name" value="EG:BACN32G11.4 PROTEIN"/>
    <property type="match status" value="1"/>
</dbReference>
<gene>
    <name evidence="3" type="ORF">GCM10009823_11280</name>
</gene>
<name>A0ABN2WI84_9MICO</name>
<evidence type="ECO:0000256" key="1">
    <source>
        <dbReference type="ARBA" id="ARBA00005254"/>
    </source>
</evidence>
<accession>A0ABN2WI84</accession>
<reference evidence="3 4" key="1">
    <citation type="journal article" date="2019" name="Int. J. Syst. Evol. Microbiol.">
        <title>The Global Catalogue of Microorganisms (GCM) 10K type strain sequencing project: providing services to taxonomists for standard genome sequencing and annotation.</title>
        <authorList>
            <consortium name="The Broad Institute Genomics Platform"/>
            <consortium name="The Broad Institute Genome Sequencing Center for Infectious Disease"/>
            <person name="Wu L."/>
            <person name="Ma J."/>
        </authorList>
    </citation>
    <scope>NUCLEOTIDE SEQUENCE [LARGE SCALE GENOMIC DNA]</scope>
    <source>
        <strain evidence="3 4">JCM 15900</strain>
    </source>
</reference>
<evidence type="ECO:0000313" key="3">
    <source>
        <dbReference type="EMBL" id="GAA2093109.1"/>
    </source>
</evidence>
<dbReference type="Gene3D" id="1.10.12.10">
    <property type="entry name" value="Lyase 2-enoyl-coa Hydratase, Chain A, domain 2"/>
    <property type="match status" value="1"/>
</dbReference>